<evidence type="ECO:0000313" key="2">
    <source>
        <dbReference type="EMBL" id="OQR87995.1"/>
    </source>
</evidence>
<dbReference type="OrthoDB" id="168149at2759"/>
<evidence type="ECO:0008006" key="4">
    <source>
        <dbReference type="Google" id="ProtNLM"/>
    </source>
</evidence>
<feature type="transmembrane region" description="Helical" evidence="1">
    <location>
        <begin position="720"/>
        <end position="742"/>
    </location>
</feature>
<keyword evidence="1" id="KW-0472">Membrane</keyword>
<keyword evidence="3" id="KW-1185">Reference proteome</keyword>
<proteinExistence type="predicted"/>
<dbReference type="Proteomes" id="UP000243579">
    <property type="component" value="Unassembled WGS sequence"/>
</dbReference>
<protein>
    <recommendedName>
        <fullName evidence="4">Transmembrane protein</fullName>
    </recommendedName>
</protein>
<reference evidence="2 3" key="1">
    <citation type="journal article" date="2014" name="Genome Biol. Evol.">
        <title>The secreted proteins of Achlya hypogyna and Thraustotheca clavata identify the ancestral oomycete secretome and reveal gene acquisitions by horizontal gene transfer.</title>
        <authorList>
            <person name="Misner I."/>
            <person name="Blouin N."/>
            <person name="Leonard G."/>
            <person name="Richards T.A."/>
            <person name="Lane C.E."/>
        </authorList>
    </citation>
    <scope>NUCLEOTIDE SEQUENCE [LARGE SCALE GENOMIC DNA]</scope>
    <source>
        <strain evidence="2 3">ATCC 48635</strain>
    </source>
</reference>
<organism evidence="2 3">
    <name type="scientific">Achlya hypogyna</name>
    <name type="common">Oomycete</name>
    <name type="synonym">Protoachlya hypogyna</name>
    <dbReference type="NCBI Taxonomy" id="1202772"/>
    <lineage>
        <taxon>Eukaryota</taxon>
        <taxon>Sar</taxon>
        <taxon>Stramenopiles</taxon>
        <taxon>Oomycota</taxon>
        <taxon>Saprolegniomycetes</taxon>
        <taxon>Saprolegniales</taxon>
        <taxon>Achlyaceae</taxon>
        <taxon>Achlya</taxon>
    </lineage>
</organism>
<feature type="transmembrane region" description="Helical" evidence="1">
    <location>
        <begin position="554"/>
        <end position="578"/>
    </location>
</feature>
<feature type="transmembrane region" description="Helical" evidence="1">
    <location>
        <begin position="691"/>
        <end position="714"/>
    </location>
</feature>
<gene>
    <name evidence="2" type="ORF">ACHHYP_07725</name>
</gene>
<keyword evidence="1" id="KW-1133">Transmembrane helix</keyword>
<comment type="caution">
    <text evidence="2">The sequence shown here is derived from an EMBL/GenBank/DDBJ whole genome shotgun (WGS) entry which is preliminary data.</text>
</comment>
<evidence type="ECO:0000256" key="1">
    <source>
        <dbReference type="SAM" id="Phobius"/>
    </source>
</evidence>
<dbReference type="EMBL" id="JNBR01001415">
    <property type="protein sequence ID" value="OQR87995.1"/>
    <property type="molecule type" value="Genomic_DNA"/>
</dbReference>
<sequence>MRVAPHSQLVPPPTRPALARTFVLFALSCLWNLAAPFKAWELSRYGFLPTSNTVVLNLEWDTVLNGRLLSQLYAAAGIPLSRPLNATRYLNVFLDFVVTPRSVGRWATAFVNSADVSQMSINGRPRRRSLNASRERALFERDIHRFESSGFLLWGTEVLFDVLPPVADGTAVQDVAEAVLCLKGVSADAFVNLQYPSKLDPLKNPSDAAAVAVWADIMFPDLAACLVRRNELLAAAPTPAAGVVALAEELAATFNLSLVNIAGTEYLYSPTTFLEGFLDISGQRAGQLTYQIMGRDPAVVYMVGSGNLDSILVARETAWWCSIQYIDPATGAPNATKCFTQVATTLPAFFLAKYTHIYAGTRYVDASAVAVSGSLGNLTTHAWRPQAIAPLDTIREIEVAGSQRTFRLFWQAAIAEAGGAVDADAALEELCLVDDGCVSGCRNESASGGTTLAFRRGGACVSAPNAVAYDANRIFTDRRCLGAGGSLVQITYLDSRGNRRNVTLRGTGRALGVLACIIGGRPPNTDFPSYLYDILSQDTQATIATTVVNGSETIVLNFISLVSLFGDIFFFVCVCAYLRTAPTWLHHPQVAFSRTSCGVGAIVWARHRTVLVLVNSLSLLAWHIGAARTTCAWDATAATTVSVDPTYTCTVVPWGHLSSVAEGVRLFSMTWTFFAIAFLDRMPGITRHWRAYATAVGLLGFIPLTLGAAAIAYASQLRPVLLPAVHSQFVLLVLWCGYVVLLRSRLAAPYVMWAEDCIQRVGFAKQSIAPNSAFRTVVGAVYWTSANLRTEAPATYVPLSLLLKTPGIAVNQIRDHEYILGPAVAARKHPEWVATASEYYVCAGK</sequence>
<keyword evidence="1" id="KW-0812">Transmembrane</keyword>
<dbReference type="AlphaFoldDB" id="A0A1V9YQG7"/>
<accession>A0A1V9YQG7</accession>
<name>A0A1V9YQG7_ACHHY</name>
<evidence type="ECO:0000313" key="3">
    <source>
        <dbReference type="Proteomes" id="UP000243579"/>
    </source>
</evidence>